<keyword evidence="2" id="KW-1185">Reference proteome</keyword>
<dbReference type="Proteomes" id="UP001303046">
    <property type="component" value="Unassembled WGS sequence"/>
</dbReference>
<evidence type="ECO:0000313" key="2">
    <source>
        <dbReference type="Proteomes" id="UP001303046"/>
    </source>
</evidence>
<organism evidence="1 2">
    <name type="scientific">Necator americanus</name>
    <name type="common">Human hookworm</name>
    <dbReference type="NCBI Taxonomy" id="51031"/>
    <lineage>
        <taxon>Eukaryota</taxon>
        <taxon>Metazoa</taxon>
        <taxon>Ecdysozoa</taxon>
        <taxon>Nematoda</taxon>
        <taxon>Chromadorea</taxon>
        <taxon>Rhabditida</taxon>
        <taxon>Rhabditina</taxon>
        <taxon>Rhabditomorpha</taxon>
        <taxon>Strongyloidea</taxon>
        <taxon>Ancylostomatidae</taxon>
        <taxon>Bunostominae</taxon>
        <taxon>Necator</taxon>
    </lineage>
</organism>
<gene>
    <name evidence="1" type="primary">Necator_chrX.g24356</name>
    <name evidence="1" type="ORF">RB195_024191</name>
</gene>
<protein>
    <recommendedName>
        <fullName evidence="3">Reverse transcriptase domain-containing protein</fullName>
    </recommendedName>
</protein>
<sequence length="217" mass="24632">MLAPLGCPLKDLEYADDDVIFRENNAKLQHVVNPVPKLAAAKYKQMWELRAEIRMHGQPILSMRSYPLYERAAGNHELIFEFMSAKSFANPNEHTIGLFTCNQSECKVSKQWETGINRVQDEAASTYIDLNKAFDSFETNAVMEALDYEGVPSAKIKMLFVLTSKFAIRIPLFCINVTTDVVRQGDTMSPKISSTTRENAMRGLECDNMRVKVDARR</sequence>
<reference evidence="1 2" key="1">
    <citation type="submission" date="2023-08" db="EMBL/GenBank/DDBJ databases">
        <title>A Necator americanus chromosomal reference genome.</title>
        <authorList>
            <person name="Ilik V."/>
            <person name="Petrzelkova K.J."/>
            <person name="Pardy F."/>
            <person name="Fuh T."/>
            <person name="Niatou-Singa F.S."/>
            <person name="Gouil Q."/>
            <person name="Baker L."/>
            <person name="Ritchie M.E."/>
            <person name="Jex A.R."/>
            <person name="Gazzola D."/>
            <person name="Li H."/>
            <person name="Toshio Fujiwara R."/>
            <person name="Zhan B."/>
            <person name="Aroian R.V."/>
            <person name="Pafco B."/>
            <person name="Schwarz E.M."/>
        </authorList>
    </citation>
    <scope>NUCLEOTIDE SEQUENCE [LARGE SCALE GENOMIC DNA]</scope>
    <source>
        <strain evidence="1 2">Aroian</strain>
        <tissue evidence="1">Whole animal</tissue>
    </source>
</reference>
<dbReference type="EMBL" id="JAVFWL010000006">
    <property type="protein sequence ID" value="KAK6763762.1"/>
    <property type="molecule type" value="Genomic_DNA"/>
</dbReference>
<comment type="caution">
    <text evidence="1">The sequence shown here is derived from an EMBL/GenBank/DDBJ whole genome shotgun (WGS) entry which is preliminary data.</text>
</comment>
<evidence type="ECO:0000313" key="1">
    <source>
        <dbReference type="EMBL" id="KAK6763762.1"/>
    </source>
</evidence>
<name>A0ABR1EM75_NECAM</name>
<proteinExistence type="predicted"/>
<accession>A0ABR1EM75</accession>
<evidence type="ECO:0008006" key="3">
    <source>
        <dbReference type="Google" id="ProtNLM"/>
    </source>
</evidence>